<gene>
    <name evidence="5" type="ORF">LTR36_007174</name>
</gene>
<sequence length="975" mass="107592">MDRPLHTDDVVAKKGNENQLGVIERTHADVDTHEPYPEREEDDPIRHDREISQAAFRKFHRDGVPPQGTVLVRWEGKDSAQLIPEAKLELVDRELLVGDVVKKDVRDAMSGVVINAFAKCTLQPVCDVKYRDNHIVKGLLGPQPSPGIRYTATGRPPLVVDVPAAELMYAESPDDESLIIYKDWLGRVEAVNSNIALLLADGCVVEISDEFADHADDEPDAFVVGDVAMTKKGHLRTGRWIFGQYTPNTPPIGTVVQVRTLAVEVSWLQRRIGCSSDVEPPAVLEREELESGQFHIYDRTKRPSRPFGTTTTPDTSTISNSEIDVQLSLRVRFKDLAGACVKYDGSTSHGRLPRIDRQSTRGYDINVFDVVRFHTDVIVQWQDLSVTAERTIDLVPDVSIDDEHAAWPGEIVHTLDMTKLPGMTTVEQPSKVGVVQSVNATERMAKIKWAPEAVIHYSVDIGEDAGPKVLLTGAVGSATDEEEEVSLYDLEAPAAMNVRRGDIVLIANKTWTADGGAPGSEDPEWLGEIVDTCLDGTLTVRLGAATTVRDVSVRREDVVVAIRSDGTGEIDGWEGEDGLDDMVDGPELAQDGSGDLGVWHGQAGSDDDEEPDDYDMDDEDDDEEPEAKYEDENGQPMDEDEVENEDWESEDEDDEMPDHAPQQTPPTSHSATPPDAEQARDAVDSSHAPPDPSVAEPDQYAVLSDAVPARHRYSAEPFVENVVHMKRVQKEHKILQKPGAIPNGVYVRTWESRLDLIRVLFIGPTDTPYQDAPFVIDFYLPPQFPSEPPQAYFHSWAAERGLGGVGRVNPNLYEDGKICLSLLGTWEGNKGEGWNASRSTLLQVIVSLLGLVLVKEPYFNEAGYEPLAGLESSRRPSALYSEATFLRARTFVITALSRLQDPAASARDLEGLEEVVRWLYWASSGPRLVDKVVKDLEEVLGRSEAGGVEADGLTVMSKGACIPLRRVLERLRQLL</sequence>
<dbReference type="Pfam" id="PF00179">
    <property type="entry name" value="UQ_con"/>
    <property type="match status" value="1"/>
</dbReference>
<dbReference type="Gene3D" id="3.10.110.10">
    <property type="entry name" value="Ubiquitin Conjugating Enzyme"/>
    <property type="match status" value="1"/>
</dbReference>
<feature type="compositionally biased region" description="Acidic residues" evidence="3">
    <location>
        <begin position="605"/>
        <end position="625"/>
    </location>
</feature>
<dbReference type="SMART" id="SM00212">
    <property type="entry name" value="UBCc"/>
    <property type="match status" value="1"/>
</dbReference>
<evidence type="ECO:0000259" key="4">
    <source>
        <dbReference type="PROSITE" id="PS50127"/>
    </source>
</evidence>
<dbReference type="CDD" id="cd23837">
    <property type="entry name" value="UBCc_UBE2O"/>
    <property type="match status" value="1"/>
</dbReference>
<dbReference type="EMBL" id="JAVFHQ010000046">
    <property type="protein sequence ID" value="KAK4541974.1"/>
    <property type="molecule type" value="Genomic_DNA"/>
</dbReference>
<feature type="domain" description="UBC core" evidence="4">
    <location>
        <begin position="723"/>
        <end position="893"/>
    </location>
</feature>
<keyword evidence="1" id="KW-0808">Transferase</keyword>
<evidence type="ECO:0000256" key="3">
    <source>
        <dbReference type="SAM" id="MobiDB-lite"/>
    </source>
</evidence>
<dbReference type="Pfam" id="PF23043">
    <property type="entry name" value="SH3-B_UBE2O"/>
    <property type="match status" value="1"/>
</dbReference>
<evidence type="ECO:0000313" key="6">
    <source>
        <dbReference type="Proteomes" id="UP001324427"/>
    </source>
</evidence>
<keyword evidence="6" id="KW-1185">Reference proteome</keyword>
<evidence type="ECO:0000256" key="2">
    <source>
        <dbReference type="ARBA" id="ARBA00022786"/>
    </source>
</evidence>
<reference evidence="5 6" key="1">
    <citation type="submission" date="2021-11" db="EMBL/GenBank/DDBJ databases">
        <title>Black yeast isolated from Biological Soil Crust.</title>
        <authorList>
            <person name="Kurbessoian T."/>
        </authorList>
    </citation>
    <scope>NUCLEOTIDE SEQUENCE [LARGE SCALE GENOMIC DNA]</scope>
    <source>
        <strain evidence="5 6">CCFEE 5522</strain>
    </source>
</reference>
<feature type="region of interest" description="Disordered" evidence="3">
    <location>
        <begin position="567"/>
        <end position="696"/>
    </location>
</feature>
<organism evidence="5 6">
    <name type="scientific">Oleoguttula mirabilis</name>
    <dbReference type="NCBI Taxonomy" id="1507867"/>
    <lineage>
        <taxon>Eukaryota</taxon>
        <taxon>Fungi</taxon>
        <taxon>Dikarya</taxon>
        <taxon>Ascomycota</taxon>
        <taxon>Pezizomycotina</taxon>
        <taxon>Dothideomycetes</taxon>
        <taxon>Dothideomycetidae</taxon>
        <taxon>Mycosphaerellales</taxon>
        <taxon>Teratosphaeriaceae</taxon>
        <taxon>Oleoguttula</taxon>
    </lineage>
</organism>
<dbReference type="InterPro" id="IPR000608">
    <property type="entry name" value="UBC"/>
</dbReference>
<dbReference type="PROSITE" id="PS50127">
    <property type="entry name" value="UBC_2"/>
    <property type="match status" value="1"/>
</dbReference>
<proteinExistence type="predicted"/>
<dbReference type="PANTHER" id="PTHR46116">
    <property type="entry name" value="(E3-INDEPENDENT) E2 UBIQUITIN-CONJUGATING ENZYME"/>
    <property type="match status" value="1"/>
</dbReference>
<dbReference type="PANTHER" id="PTHR46116:SF15">
    <property type="entry name" value="(E3-INDEPENDENT) E2 UBIQUITIN-CONJUGATING ENZYME"/>
    <property type="match status" value="1"/>
</dbReference>
<dbReference type="AlphaFoldDB" id="A0AAV9JAD4"/>
<evidence type="ECO:0000313" key="5">
    <source>
        <dbReference type="EMBL" id="KAK4541974.1"/>
    </source>
</evidence>
<feature type="compositionally biased region" description="Acidic residues" evidence="3">
    <location>
        <begin position="637"/>
        <end position="656"/>
    </location>
</feature>
<dbReference type="SUPFAM" id="SSF54495">
    <property type="entry name" value="UBC-like"/>
    <property type="match status" value="1"/>
</dbReference>
<feature type="compositionally biased region" description="Basic and acidic residues" evidence="3">
    <location>
        <begin position="1"/>
        <end position="16"/>
    </location>
</feature>
<feature type="compositionally biased region" description="Polar residues" evidence="3">
    <location>
        <begin position="661"/>
        <end position="671"/>
    </location>
</feature>
<feature type="compositionally biased region" description="Acidic residues" evidence="3">
    <location>
        <begin position="571"/>
        <end position="584"/>
    </location>
</feature>
<evidence type="ECO:0000256" key="1">
    <source>
        <dbReference type="ARBA" id="ARBA00022679"/>
    </source>
</evidence>
<keyword evidence="2" id="KW-0833">Ubl conjugation pathway</keyword>
<dbReference type="Pfam" id="PF23046">
    <property type="entry name" value="tSH3-B_UBE2O"/>
    <property type="match status" value="1"/>
</dbReference>
<accession>A0AAV9JAD4</accession>
<name>A0AAV9JAD4_9PEZI</name>
<feature type="region of interest" description="Disordered" evidence="3">
    <location>
        <begin position="1"/>
        <end position="44"/>
    </location>
</feature>
<dbReference type="InterPro" id="IPR057733">
    <property type="entry name" value="UBE2O-like_SH3-B"/>
</dbReference>
<comment type="caution">
    <text evidence="5">The sequence shown here is derived from an EMBL/GenBank/DDBJ whole genome shotgun (WGS) entry which is preliminary data.</text>
</comment>
<dbReference type="Proteomes" id="UP001324427">
    <property type="component" value="Unassembled WGS sequence"/>
</dbReference>
<feature type="compositionally biased region" description="Basic and acidic residues" evidence="3">
    <location>
        <begin position="24"/>
        <end position="44"/>
    </location>
</feature>
<protein>
    <recommendedName>
        <fullName evidence="4">UBC core domain-containing protein</fullName>
    </recommendedName>
</protein>
<dbReference type="InterPro" id="IPR057735">
    <property type="entry name" value="UBE2O-like_tSH3-B"/>
</dbReference>
<dbReference type="GO" id="GO:0061631">
    <property type="term" value="F:ubiquitin conjugating enzyme activity"/>
    <property type="evidence" value="ECO:0007669"/>
    <property type="project" value="TreeGrafter"/>
</dbReference>
<dbReference type="InterPro" id="IPR016135">
    <property type="entry name" value="UBQ-conjugating_enzyme/RWD"/>
</dbReference>